<evidence type="ECO:0000256" key="8">
    <source>
        <dbReference type="ARBA" id="ARBA00023135"/>
    </source>
</evidence>
<keyword evidence="5" id="KW-0963">Cytoplasm</keyword>
<evidence type="ECO:0000256" key="5">
    <source>
        <dbReference type="ARBA" id="ARBA00022490"/>
    </source>
</evidence>
<evidence type="ECO:0000256" key="4">
    <source>
        <dbReference type="ARBA" id="ARBA00020414"/>
    </source>
</evidence>
<dbReference type="SUPFAM" id="SSF53474">
    <property type="entry name" value="alpha/beta-Hydrolases"/>
    <property type="match status" value="1"/>
</dbReference>
<keyword evidence="17" id="KW-1185">Reference proteome</keyword>
<dbReference type="PANTHER" id="PTHR21661">
    <property type="entry name" value="EPOXIDE HYDROLASE 1-RELATED"/>
    <property type="match status" value="1"/>
</dbReference>
<dbReference type="GO" id="GO:0097176">
    <property type="term" value="P:epoxide metabolic process"/>
    <property type="evidence" value="ECO:0007669"/>
    <property type="project" value="TreeGrafter"/>
</dbReference>
<comment type="function">
    <text evidence="10">Component of the signal recognition particle (SRP) complex, a ribonucleoprotein complex that mediates the cotranslational targeting of secretory and membrane proteins to the endoplasmic reticulum (ER). SRP9 together with SRP14 and the Alu portion of the SRP RNA, constitutes the elongation arrest domain of SRP. The complex of SRP9 and SRP14 is required for SRP RNA binding.</text>
</comment>
<keyword evidence="8" id="KW-0733">Signal recognition particle</keyword>
<dbReference type="InterPro" id="IPR000639">
    <property type="entry name" value="Epox_hydrolase-like"/>
</dbReference>
<dbReference type="GO" id="GO:0005829">
    <property type="term" value="C:cytosol"/>
    <property type="evidence" value="ECO:0007669"/>
    <property type="project" value="UniProtKB-ARBA"/>
</dbReference>
<evidence type="ECO:0000256" key="3">
    <source>
        <dbReference type="ARBA" id="ARBA00010088"/>
    </source>
</evidence>
<evidence type="ECO:0000256" key="12">
    <source>
        <dbReference type="SAM" id="MobiDB-lite"/>
    </source>
</evidence>
<dbReference type="PRINTS" id="PR00412">
    <property type="entry name" value="EPOXHYDRLASE"/>
</dbReference>
<proteinExistence type="inferred from homology"/>
<dbReference type="Gene3D" id="3.30.720.10">
    <property type="entry name" value="Signal recognition particle alu RNA binding heterodimer, srp9/1"/>
    <property type="match status" value="1"/>
</dbReference>
<sequence>MPYFQTWEEFARAAEKLYLTDPMKVRVVLKYRHCDGNLCIKVTDNSVCLQYKTDQAQDVKKIEKLHGKLMRLMVSKETHSVVCPHTTRTEFSKRTGAERQTESSSSSSSQVKPEENLCYISVFFHPSILVLVWTLSTMFTAVLVGVVVGGLIYYLVQRRKIQVLKAVDGWWVTGAAPDGEEDTTIHPFEVTTSDEELEDLYRRIDQTRPVASLEDSQFEYGFNSKYLEKVVSYWRNDFDWRRQIDKINQYPHFKTKIEGIDVHYLHVKPKKVPEGTTAIPLIMVHGWPGSFYEFYGLIPLLTEPTNPDDLVFEVVCPSIPGYGFSEAPQKKGFDSVCAANIFHKLMKRLGFQQFYAHGGDWGFLVTTNMSQLEPKIVKGLHLNFAPASKPGLRMVLSIMLGRHFPKLFGFTDLDIQNLYPFMDKVLVESLKESGYMHIQATKPDTAGRGLNDSPVGLAAYILEKFSTWTNSDFRNLEDGGLTRKFSLDDLLTNVMIYWVSGCIIPSMRFYKENMGKGLNAPHAKIPVYVPTGFASFPNELMHTPKLWLKPKYPKIMTYSPMARGGHFAAMEEPGLMAEDIQKFAKGVEKKK</sequence>
<dbReference type="InterPro" id="IPR010497">
    <property type="entry name" value="Epoxide_hydro_N"/>
</dbReference>
<dbReference type="PANTHER" id="PTHR21661:SF70">
    <property type="entry name" value="EPOXIDE HYDROLASE 1"/>
    <property type="match status" value="1"/>
</dbReference>
<dbReference type="GO" id="GO:0008312">
    <property type="term" value="F:7S RNA binding"/>
    <property type="evidence" value="ECO:0007669"/>
    <property type="project" value="InterPro"/>
</dbReference>
<comment type="subunit">
    <text evidence="11">Heterodimer with SRP14; binds RNA as heterodimer. Component of a signal recognition particle complex that consists of a 7SL RNA molecule of 300 nucleotides and six protein subunits: SRP72, SRP68, SRP54, SRP19, SRP14 and SRP9.</text>
</comment>
<protein>
    <recommendedName>
        <fullName evidence="4">Signal recognition particle 9 kDa protein</fullName>
    </recommendedName>
</protein>
<dbReference type="InterPro" id="IPR029058">
    <property type="entry name" value="AB_hydrolase_fold"/>
</dbReference>
<accession>A0A9N7VA57</accession>
<dbReference type="Pfam" id="PF05486">
    <property type="entry name" value="SRP9-21"/>
    <property type="match status" value="1"/>
</dbReference>
<evidence type="ECO:0000256" key="1">
    <source>
        <dbReference type="ARBA" id="ARBA00004496"/>
    </source>
</evidence>
<feature type="compositionally biased region" description="Basic and acidic residues" evidence="12">
    <location>
        <begin position="91"/>
        <end position="101"/>
    </location>
</feature>
<dbReference type="Gene3D" id="3.40.50.1820">
    <property type="entry name" value="alpha/beta hydrolase"/>
    <property type="match status" value="1"/>
</dbReference>
<organism evidence="16 17">
    <name type="scientific">Pleuronectes platessa</name>
    <name type="common">European plaice</name>
    <dbReference type="NCBI Taxonomy" id="8262"/>
    <lineage>
        <taxon>Eukaryota</taxon>
        <taxon>Metazoa</taxon>
        <taxon>Chordata</taxon>
        <taxon>Craniata</taxon>
        <taxon>Vertebrata</taxon>
        <taxon>Euteleostomi</taxon>
        <taxon>Actinopterygii</taxon>
        <taxon>Neopterygii</taxon>
        <taxon>Teleostei</taxon>
        <taxon>Neoteleostei</taxon>
        <taxon>Acanthomorphata</taxon>
        <taxon>Carangaria</taxon>
        <taxon>Pleuronectiformes</taxon>
        <taxon>Pleuronectoidei</taxon>
        <taxon>Pleuronectidae</taxon>
        <taxon>Pleuronectes</taxon>
    </lineage>
</organism>
<keyword evidence="13" id="KW-1133">Transmembrane helix</keyword>
<feature type="domain" description="Epoxide hydrolase N-terminal" evidence="15">
    <location>
        <begin position="185"/>
        <end position="294"/>
    </location>
</feature>
<dbReference type="EMBL" id="CADEAL010003469">
    <property type="protein sequence ID" value="CAB1444849.1"/>
    <property type="molecule type" value="Genomic_DNA"/>
</dbReference>
<dbReference type="GO" id="GO:0006614">
    <property type="term" value="P:SRP-dependent cotranslational protein targeting to membrane"/>
    <property type="evidence" value="ECO:0007669"/>
    <property type="project" value="InterPro"/>
</dbReference>
<comment type="similarity">
    <text evidence="3">Belongs to the peptidase S33 family.</text>
</comment>
<evidence type="ECO:0000256" key="11">
    <source>
        <dbReference type="ARBA" id="ARBA00065190"/>
    </source>
</evidence>
<evidence type="ECO:0000256" key="6">
    <source>
        <dbReference type="ARBA" id="ARBA00022801"/>
    </source>
</evidence>
<dbReference type="Proteomes" id="UP001153269">
    <property type="component" value="Unassembled WGS sequence"/>
</dbReference>
<evidence type="ECO:0000256" key="9">
    <source>
        <dbReference type="ARBA" id="ARBA00023274"/>
    </source>
</evidence>
<evidence type="ECO:0000256" key="7">
    <source>
        <dbReference type="ARBA" id="ARBA00022884"/>
    </source>
</evidence>
<evidence type="ECO:0000256" key="10">
    <source>
        <dbReference type="ARBA" id="ARBA00045462"/>
    </source>
</evidence>
<evidence type="ECO:0000259" key="14">
    <source>
        <dbReference type="Pfam" id="PF05486"/>
    </source>
</evidence>
<dbReference type="FunFam" id="3.30.720.10:FF:000001">
    <property type="entry name" value="Signal recognition particle 9 kDa protein"/>
    <property type="match status" value="1"/>
</dbReference>
<keyword evidence="7" id="KW-0694">RNA-binding</keyword>
<feature type="domain" description="SRP9" evidence="14">
    <location>
        <begin position="4"/>
        <end position="73"/>
    </location>
</feature>
<comment type="caution">
    <text evidence="16">The sequence shown here is derived from an EMBL/GenBank/DDBJ whole genome shotgun (WGS) entry which is preliminary data.</text>
</comment>
<gene>
    <name evidence="16" type="ORF">PLEPLA_LOCUS32567</name>
</gene>
<keyword evidence="9" id="KW-0687">Ribonucleoprotein</keyword>
<reference evidence="16" key="1">
    <citation type="submission" date="2020-03" db="EMBL/GenBank/DDBJ databases">
        <authorList>
            <person name="Weist P."/>
        </authorList>
    </citation>
    <scope>NUCLEOTIDE SEQUENCE</scope>
</reference>
<feature type="region of interest" description="Disordered" evidence="12">
    <location>
        <begin position="91"/>
        <end position="110"/>
    </location>
</feature>
<keyword evidence="6" id="KW-0378">Hydrolase</keyword>
<evidence type="ECO:0000256" key="2">
    <source>
        <dbReference type="ARBA" id="ARBA00009193"/>
    </source>
</evidence>
<dbReference type="AlphaFoldDB" id="A0A9N7VA57"/>
<feature type="transmembrane region" description="Helical" evidence="13">
    <location>
        <begin position="128"/>
        <end position="156"/>
    </location>
</feature>
<dbReference type="Pfam" id="PF06441">
    <property type="entry name" value="EHN"/>
    <property type="match status" value="1"/>
</dbReference>
<dbReference type="GO" id="GO:0005786">
    <property type="term" value="C:signal recognition particle, endoplasmic reticulum targeting"/>
    <property type="evidence" value="ECO:0007669"/>
    <property type="project" value="UniProtKB-KW"/>
</dbReference>
<evidence type="ECO:0000313" key="17">
    <source>
        <dbReference type="Proteomes" id="UP001153269"/>
    </source>
</evidence>
<dbReference type="InterPro" id="IPR039432">
    <property type="entry name" value="SRP9_dom"/>
</dbReference>
<evidence type="ECO:0000313" key="16">
    <source>
        <dbReference type="EMBL" id="CAB1444849.1"/>
    </source>
</evidence>
<keyword evidence="13" id="KW-0812">Transmembrane</keyword>
<comment type="similarity">
    <text evidence="2">Belongs to the SRP9 family.</text>
</comment>
<comment type="subcellular location">
    <subcellularLocation>
        <location evidence="1">Cytoplasm</location>
    </subcellularLocation>
</comment>
<dbReference type="SUPFAM" id="SSF54762">
    <property type="entry name" value="Signal recognition particle alu RNA binding heterodimer, SRP9/14"/>
    <property type="match status" value="1"/>
</dbReference>
<evidence type="ECO:0000259" key="15">
    <source>
        <dbReference type="Pfam" id="PF06441"/>
    </source>
</evidence>
<dbReference type="GO" id="GO:0004301">
    <property type="term" value="F:epoxide hydrolase activity"/>
    <property type="evidence" value="ECO:0007669"/>
    <property type="project" value="TreeGrafter"/>
</dbReference>
<dbReference type="InterPro" id="IPR009018">
    <property type="entry name" value="Signal_recog_particle_SRP9/14"/>
</dbReference>
<evidence type="ECO:0000256" key="13">
    <source>
        <dbReference type="SAM" id="Phobius"/>
    </source>
</evidence>
<name>A0A9N7VA57_PLEPL</name>
<keyword evidence="13" id="KW-0472">Membrane</keyword>